<evidence type="ECO:0000313" key="3">
    <source>
        <dbReference type="Proteomes" id="UP000020218"/>
    </source>
</evidence>
<gene>
    <name evidence="2" type="ORF">AW08_03837</name>
</gene>
<dbReference type="GO" id="GO:0004197">
    <property type="term" value="F:cysteine-type endopeptidase activity"/>
    <property type="evidence" value="ECO:0007669"/>
    <property type="project" value="InterPro"/>
</dbReference>
<name>A0A011MN20_9PROT</name>
<dbReference type="InterPro" id="IPR050452">
    <property type="entry name" value="Metacaspase"/>
</dbReference>
<dbReference type="EMBL" id="JFAX01000043">
    <property type="protein sequence ID" value="EXI63916.1"/>
    <property type="molecule type" value="Genomic_DNA"/>
</dbReference>
<protein>
    <recommendedName>
        <fullName evidence="1">Peptidase C14 caspase domain-containing protein</fullName>
    </recommendedName>
</protein>
<evidence type="ECO:0000259" key="1">
    <source>
        <dbReference type="Pfam" id="PF00656"/>
    </source>
</evidence>
<feature type="domain" description="Peptidase C14 caspase" evidence="1">
    <location>
        <begin position="3"/>
        <end position="236"/>
    </location>
</feature>
<dbReference type="AlphaFoldDB" id="A0A011MN20"/>
<dbReference type="Pfam" id="PF00656">
    <property type="entry name" value="Peptidase_C14"/>
    <property type="match status" value="1"/>
</dbReference>
<comment type="caution">
    <text evidence="2">The sequence shown here is derived from an EMBL/GenBank/DDBJ whole genome shotgun (WGS) entry which is preliminary data.</text>
</comment>
<dbReference type="InterPro" id="IPR029030">
    <property type="entry name" value="Caspase-like_dom_sf"/>
</dbReference>
<dbReference type="PANTHER" id="PTHR48104:SF30">
    <property type="entry name" value="METACASPASE-1"/>
    <property type="match status" value="1"/>
</dbReference>
<dbReference type="Proteomes" id="UP000020218">
    <property type="component" value="Unassembled WGS sequence"/>
</dbReference>
<accession>A0A011MN20</accession>
<dbReference type="GO" id="GO:0005737">
    <property type="term" value="C:cytoplasm"/>
    <property type="evidence" value="ECO:0007669"/>
    <property type="project" value="TreeGrafter"/>
</dbReference>
<dbReference type="STRING" id="1454001.AW08_03837"/>
<dbReference type="GO" id="GO:0006508">
    <property type="term" value="P:proteolysis"/>
    <property type="evidence" value="ECO:0007669"/>
    <property type="project" value="InterPro"/>
</dbReference>
<dbReference type="PATRIC" id="fig|1454001.3.peg.3862"/>
<dbReference type="Gene3D" id="3.40.50.1460">
    <property type="match status" value="1"/>
</dbReference>
<organism evidence="2 3">
    <name type="scientific">Candidatus Accumulibacter adjunctus</name>
    <dbReference type="NCBI Taxonomy" id="1454001"/>
    <lineage>
        <taxon>Bacteria</taxon>
        <taxon>Pseudomonadati</taxon>
        <taxon>Pseudomonadota</taxon>
        <taxon>Betaproteobacteria</taxon>
        <taxon>Candidatus Accumulibacter</taxon>
    </lineage>
</organism>
<dbReference type="InterPro" id="IPR011600">
    <property type="entry name" value="Pept_C14_caspase"/>
</dbReference>
<reference evidence="2" key="1">
    <citation type="submission" date="2014-02" db="EMBL/GenBank/DDBJ databases">
        <title>Expanding our view of genomic diversity in Candidatus Accumulibacter clades.</title>
        <authorList>
            <person name="Skennerton C.T."/>
            <person name="Barr J.J."/>
            <person name="Slater F.R."/>
            <person name="Bond P.L."/>
            <person name="Tyson G.W."/>
        </authorList>
    </citation>
    <scope>NUCLEOTIDE SEQUENCE [LARGE SCALE GENOMIC DNA]</scope>
</reference>
<sequence length="280" mass="29387">MGKRALCIGINNYPGTHMDLSGCVNDANDWAGELAARGFAVSKLLDSQATKAAMVSGIQSLIAAAVSGDVVVITFSGHGTYVPDLNGDEVDGLDEALCPYDLQTGGGALIDDEINTLFAARKAGVRLQLISDSCHSGTVTRAALADPDADDAPRPRFMPMGNWLPADQLPRGFSGQPLTSVQVTSGLSPFAGALSRMAGDLLLAGCKEGPNNFSYDARIGGRPCGAFSYYALKTLRALPATATYADWHARITPACLPSASYPQTPQIFGSADARQRRIFS</sequence>
<evidence type="ECO:0000313" key="2">
    <source>
        <dbReference type="EMBL" id="EXI63916.1"/>
    </source>
</evidence>
<keyword evidence="3" id="KW-1185">Reference proteome</keyword>
<dbReference type="SUPFAM" id="SSF52129">
    <property type="entry name" value="Caspase-like"/>
    <property type="match status" value="1"/>
</dbReference>
<dbReference type="PANTHER" id="PTHR48104">
    <property type="entry name" value="METACASPASE-4"/>
    <property type="match status" value="1"/>
</dbReference>
<proteinExistence type="predicted"/>